<keyword evidence="3" id="KW-1185">Reference proteome</keyword>
<reference evidence="2 3" key="1">
    <citation type="submission" date="2020-11" db="EMBL/GenBank/DDBJ databases">
        <title>Kefir isolates.</title>
        <authorList>
            <person name="Marcisauskas S."/>
            <person name="Kim Y."/>
            <person name="Blasche S."/>
        </authorList>
    </citation>
    <scope>NUCLEOTIDE SEQUENCE [LARGE SCALE GENOMIC DNA]</scope>
    <source>
        <strain evidence="2 3">KR</strain>
    </source>
</reference>
<organism evidence="2 3">
    <name type="scientific">Rhodotorula mucilaginosa</name>
    <name type="common">Yeast</name>
    <name type="synonym">Rhodotorula rubra</name>
    <dbReference type="NCBI Taxonomy" id="5537"/>
    <lineage>
        <taxon>Eukaryota</taxon>
        <taxon>Fungi</taxon>
        <taxon>Dikarya</taxon>
        <taxon>Basidiomycota</taxon>
        <taxon>Pucciniomycotina</taxon>
        <taxon>Microbotryomycetes</taxon>
        <taxon>Sporidiobolales</taxon>
        <taxon>Sporidiobolaceae</taxon>
        <taxon>Rhodotorula</taxon>
    </lineage>
</organism>
<evidence type="ECO:0000313" key="2">
    <source>
        <dbReference type="EMBL" id="KAG0659704.1"/>
    </source>
</evidence>
<proteinExistence type="predicted"/>
<gene>
    <name evidence="2" type="ORF">C6P46_005063</name>
</gene>
<comment type="caution">
    <text evidence="2">The sequence shown here is derived from an EMBL/GenBank/DDBJ whole genome shotgun (WGS) entry which is preliminary data.</text>
</comment>
<dbReference type="Proteomes" id="UP000777482">
    <property type="component" value="Unassembled WGS sequence"/>
</dbReference>
<evidence type="ECO:0000256" key="1">
    <source>
        <dbReference type="SAM" id="MobiDB-lite"/>
    </source>
</evidence>
<sequence length="127" mass="14158">MDLRRRALHQPALNSTPPTMPDRLNGELCLVRLQERRAQTPKFGRAVAAAFESGGRLARPKSDWVQSSSRRRCIARRAVPGREVTARGTTRGVGARRLGKVDVDAKWQRPCLAVRRSRAVPVDPVIL</sequence>
<evidence type="ECO:0000313" key="3">
    <source>
        <dbReference type="Proteomes" id="UP000777482"/>
    </source>
</evidence>
<name>A0A9P7B4R8_RHOMI</name>
<feature type="region of interest" description="Disordered" evidence="1">
    <location>
        <begin position="1"/>
        <end position="21"/>
    </location>
</feature>
<accession>A0A9P7B4R8</accession>
<dbReference type="EMBL" id="PUHQ01000051">
    <property type="protein sequence ID" value="KAG0659704.1"/>
    <property type="molecule type" value="Genomic_DNA"/>
</dbReference>
<protein>
    <submittedName>
        <fullName evidence="2">Uncharacterized protein</fullName>
    </submittedName>
</protein>
<dbReference type="AlphaFoldDB" id="A0A9P7B4R8"/>